<feature type="region of interest" description="Disordered" evidence="1">
    <location>
        <begin position="57"/>
        <end position="81"/>
    </location>
</feature>
<proteinExistence type="predicted"/>
<keyword evidence="3" id="KW-1185">Reference proteome</keyword>
<gene>
    <name evidence="2" type="ORF">SLEP1_g27166</name>
</gene>
<protein>
    <submittedName>
        <fullName evidence="2">Uncharacterized protein</fullName>
    </submittedName>
</protein>
<dbReference type="Proteomes" id="UP001054252">
    <property type="component" value="Unassembled WGS sequence"/>
</dbReference>
<dbReference type="PANTHER" id="PTHR33144:SF48">
    <property type="entry name" value="PLANT TRANSPOSASE (PTTA_EN_SPM FAMILY)"/>
    <property type="match status" value="1"/>
</dbReference>
<evidence type="ECO:0000313" key="3">
    <source>
        <dbReference type="Proteomes" id="UP001054252"/>
    </source>
</evidence>
<feature type="region of interest" description="Disordered" evidence="1">
    <location>
        <begin position="1"/>
        <end position="20"/>
    </location>
</feature>
<reference evidence="2 3" key="1">
    <citation type="journal article" date="2021" name="Commun. Biol.">
        <title>The genome of Shorea leprosula (Dipterocarpaceae) highlights the ecological relevance of drought in aseasonal tropical rainforests.</title>
        <authorList>
            <person name="Ng K.K.S."/>
            <person name="Kobayashi M.J."/>
            <person name="Fawcett J.A."/>
            <person name="Hatakeyama M."/>
            <person name="Paape T."/>
            <person name="Ng C.H."/>
            <person name="Ang C.C."/>
            <person name="Tnah L.H."/>
            <person name="Lee C.T."/>
            <person name="Nishiyama T."/>
            <person name="Sese J."/>
            <person name="O'Brien M.J."/>
            <person name="Copetti D."/>
            <person name="Mohd Noor M.I."/>
            <person name="Ong R.C."/>
            <person name="Putra M."/>
            <person name="Sireger I.Z."/>
            <person name="Indrioko S."/>
            <person name="Kosugi Y."/>
            <person name="Izuno A."/>
            <person name="Isagi Y."/>
            <person name="Lee S.L."/>
            <person name="Shimizu K.K."/>
        </authorList>
    </citation>
    <scope>NUCLEOTIDE SEQUENCE [LARGE SCALE GENOMIC DNA]</scope>
    <source>
        <strain evidence="2">214</strain>
    </source>
</reference>
<dbReference type="AlphaFoldDB" id="A0AAV5JV16"/>
<dbReference type="EMBL" id="BPVZ01000046">
    <property type="protein sequence ID" value="GKV16536.1"/>
    <property type="molecule type" value="Genomic_DNA"/>
</dbReference>
<accession>A0AAV5JV16</accession>
<sequence length="153" mass="16784">MAPKRSGVGKAPVAAAKKKPVEKVRSALNQFTKTLDKKMARGRKRKPIIVNVQDAINDESSSQQLQQDEAGSEIGTDQFAHPRRNCTNIHKIPIKPKRGGTKCFDVHKLGPNERIKVDINRNGQAVGPGGQKLSSFLGTIARNSMLCPLNYED</sequence>
<organism evidence="2 3">
    <name type="scientific">Rubroshorea leprosula</name>
    <dbReference type="NCBI Taxonomy" id="152421"/>
    <lineage>
        <taxon>Eukaryota</taxon>
        <taxon>Viridiplantae</taxon>
        <taxon>Streptophyta</taxon>
        <taxon>Embryophyta</taxon>
        <taxon>Tracheophyta</taxon>
        <taxon>Spermatophyta</taxon>
        <taxon>Magnoliopsida</taxon>
        <taxon>eudicotyledons</taxon>
        <taxon>Gunneridae</taxon>
        <taxon>Pentapetalae</taxon>
        <taxon>rosids</taxon>
        <taxon>malvids</taxon>
        <taxon>Malvales</taxon>
        <taxon>Dipterocarpaceae</taxon>
        <taxon>Rubroshorea</taxon>
    </lineage>
</organism>
<dbReference type="PANTHER" id="PTHR33144">
    <property type="entry name" value="OS10G0409366 PROTEIN-RELATED"/>
    <property type="match status" value="1"/>
</dbReference>
<evidence type="ECO:0000256" key="1">
    <source>
        <dbReference type="SAM" id="MobiDB-lite"/>
    </source>
</evidence>
<evidence type="ECO:0000313" key="2">
    <source>
        <dbReference type="EMBL" id="GKV16536.1"/>
    </source>
</evidence>
<comment type="caution">
    <text evidence="2">The sequence shown here is derived from an EMBL/GenBank/DDBJ whole genome shotgun (WGS) entry which is preliminary data.</text>
</comment>
<name>A0AAV5JV16_9ROSI</name>